<comment type="caution">
    <text evidence="7">The sequence shown here is derived from an EMBL/GenBank/DDBJ whole genome shotgun (WGS) entry which is preliminary data.</text>
</comment>
<dbReference type="Pfam" id="PF13855">
    <property type="entry name" value="LRR_8"/>
    <property type="match status" value="1"/>
</dbReference>
<evidence type="ECO:0000256" key="2">
    <source>
        <dbReference type="ARBA" id="ARBA00022737"/>
    </source>
</evidence>
<dbReference type="PANTHER" id="PTHR48065">
    <property type="entry name" value="OS10G0469600 PROTEIN"/>
    <property type="match status" value="1"/>
</dbReference>
<organism evidence="7 8">
    <name type="scientific">Seminavis robusta</name>
    <dbReference type="NCBI Taxonomy" id="568900"/>
    <lineage>
        <taxon>Eukaryota</taxon>
        <taxon>Sar</taxon>
        <taxon>Stramenopiles</taxon>
        <taxon>Ochrophyta</taxon>
        <taxon>Bacillariophyta</taxon>
        <taxon>Bacillariophyceae</taxon>
        <taxon>Bacillariophycidae</taxon>
        <taxon>Naviculales</taxon>
        <taxon>Naviculaceae</taxon>
        <taxon>Seminavis</taxon>
    </lineage>
</organism>
<keyword evidence="1" id="KW-0433">Leucine-rich repeat</keyword>
<evidence type="ECO:0000256" key="4">
    <source>
        <dbReference type="SAM" id="Coils"/>
    </source>
</evidence>
<dbReference type="SMART" id="SM00369">
    <property type="entry name" value="LRR_TYP"/>
    <property type="match status" value="6"/>
</dbReference>
<dbReference type="EMBL" id="CAICTM010002029">
    <property type="protein sequence ID" value="CAB9527624.1"/>
    <property type="molecule type" value="Genomic_DNA"/>
</dbReference>
<reference evidence="7" key="1">
    <citation type="submission" date="2020-06" db="EMBL/GenBank/DDBJ databases">
        <authorList>
            <consortium name="Plant Systems Biology data submission"/>
        </authorList>
    </citation>
    <scope>NUCLEOTIDE SEQUENCE</scope>
    <source>
        <strain evidence="7">D6</strain>
    </source>
</reference>
<keyword evidence="3 6" id="KW-0472">Membrane</keyword>
<accession>A0A9N8EZ14</accession>
<evidence type="ECO:0000256" key="1">
    <source>
        <dbReference type="ARBA" id="ARBA00022614"/>
    </source>
</evidence>
<dbReference type="OrthoDB" id="69127at2759"/>
<dbReference type="AlphaFoldDB" id="A0A9N8EZ14"/>
<keyword evidence="8" id="KW-1185">Reference proteome</keyword>
<dbReference type="SUPFAM" id="SSF52047">
    <property type="entry name" value="RNI-like"/>
    <property type="match status" value="1"/>
</dbReference>
<evidence type="ECO:0000313" key="8">
    <source>
        <dbReference type="Proteomes" id="UP001153069"/>
    </source>
</evidence>
<dbReference type="FunFam" id="3.80.10.10:FF:000041">
    <property type="entry name" value="LRR receptor-like serine/threonine-protein kinase ERECTA"/>
    <property type="match status" value="1"/>
</dbReference>
<dbReference type="FunFam" id="3.80.10.10:FF:000095">
    <property type="entry name" value="LRR receptor-like serine/threonine-protein kinase GSO1"/>
    <property type="match status" value="1"/>
</dbReference>
<evidence type="ECO:0000256" key="5">
    <source>
        <dbReference type="SAM" id="MobiDB-lite"/>
    </source>
</evidence>
<evidence type="ECO:0000256" key="3">
    <source>
        <dbReference type="ARBA" id="ARBA00023136"/>
    </source>
</evidence>
<dbReference type="InterPro" id="IPR001611">
    <property type="entry name" value="Leu-rich_rpt"/>
</dbReference>
<dbReference type="Proteomes" id="UP001153069">
    <property type="component" value="Unassembled WGS sequence"/>
</dbReference>
<evidence type="ECO:0000313" key="7">
    <source>
        <dbReference type="EMBL" id="CAB9527624.1"/>
    </source>
</evidence>
<dbReference type="PANTHER" id="PTHR48065:SF75">
    <property type="entry name" value="LEUCINE-RICH REPEAT-CONTAINING N-TERMINAL PLANT-TYPE DOMAIN-CONTAINING PROTEIN"/>
    <property type="match status" value="1"/>
</dbReference>
<dbReference type="Gene3D" id="3.80.10.10">
    <property type="entry name" value="Ribonuclease Inhibitor"/>
    <property type="match status" value="4"/>
</dbReference>
<feature type="coiled-coil region" evidence="4">
    <location>
        <begin position="35"/>
        <end position="67"/>
    </location>
</feature>
<feature type="transmembrane region" description="Helical" evidence="6">
    <location>
        <begin position="292"/>
        <end position="312"/>
    </location>
</feature>
<keyword evidence="2" id="KW-0677">Repeat</keyword>
<keyword evidence="6" id="KW-0812">Transmembrane</keyword>
<feature type="compositionally biased region" description="Basic and acidic residues" evidence="5">
    <location>
        <begin position="1"/>
        <end position="16"/>
    </location>
</feature>
<protein>
    <submittedName>
        <fullName evidence="7">Uncharacterized protein</fullName>
    </submittedName>
</protein>
<sequence>MKEEVITSSEQKKDEASLGSEQEEALDPAVREVVVERAEAEAAQIQAEQLCKQEEAANLMRDESEEEMDTVVLDILTKRPTLEAAQLKRDAEAAIVAHETSLAVEQERPRTEGILLVGEDSEDKEHQHLMEIAADLNEAAKIENFSKATHASTDEVRSNEQEAVLVREVQQDGSVPGNRVEAPAGGVALPPPALQRTTQMRPQSQPGAFVNAPGGQIQRNPNLNYGLLGANTGTDNGQRDSRVGTAPQVSTNQGLVQANAVEDDTADLMHAHPLDLETAQHRALQKKQQQKSFLAAVLWLFLVAAIIVGFVVGTQKNKESKVVVLESTETPTVFGSMTPSEVPSSAPTGALDVLLDNLPDHTLASINNGSDTPQWRAWRWVAEHQNITFLPEWRKEQLFALATFFYAFEGENWNPIIKERWMDDTVEECDWFSNGFGIFSQGQYIDYQSLGFSQFAIPSCNSQGQFTRLHLGNLQLLGLYPSMPPEIALLTSLSFVEFFQTEIGGPLSSLLPTELYELTGMTHLDLTFNQVTGNIPSELGLLTSLALISLAGNLLSGHIPSEIGLFPSLTLLDLFYNQFTGPVPSEVGLLTSLGVLRPQENQLYGRLPSELGLLTSLFELRLHDNQLTDPFPPELWLLTSLNELFLGGNQFFGLLPTELGLLTSLYQLHVENNQYTGQVPSELGNLTELWFLRLNQNQLTGQVPSELGLLTESLTRLYLYKNRLTGTIPSELGQLSSLGILNLEENRLTSTIPSEFGALTALYWLQMSGNQLTGAVPMELWLLRSFWTLEINDNQFTGTIPTEIGDMTSLTSLALQNNILTGALPSQLNVSMGLRLFGNQFSGTMPEHLCSFLFCDCSLNETPPVSTCADLKEAPPDWPGRFPTRGADVMLNIQTGEYPEETSWVWQKETKTTGIWDTLESSGPLGIRYYLYSSLFPLSPNNRYKLVVVDSFGDGLKVPGWISLMAETEDVLYSYVSTDEQGTITRASNFTEITIELLVGADGSFDITNSTILCKRFVYC</sequence>
<gene>
    <name evidence="7" type="ORF">SEMRO_2031_G311851.1</name>
</gene>
<dbReference type="InterPro" id="IPR003591">
    <property type="entry name" value="Leu-rich_rpt_typical-subtyp"/>
</dbReference>
<feature type="region of interest" description="Disordered" evidence="5">
    <location>
        <begin position="1"/>
        <end position="29"/>
    </location>
</feature>
<name>A0A9N8EZ14_9STRA</name>
<proteinExistence type="predicted"/>
<keyword evidence="6" id="KW-1133">Transmembrane helix</keyword>
<evidence type="ECO:0000256" key="6">
    <source>
        <dbReference type="SAM" id="Phobius"/>
    </source>
</evidence>
<dbReference type="InterPro" id="IPR032675">
    <property type="entry name" value="LRR_dom_sf"/>
</dbReference>
<keyword evidence="4" id="KW-0175">Coiled coil</keyword>